<comment type="caution">
    <text evidence="12">The sequence shown here is derived from an EMBL/GenBank/DDBJ whole genome shotgun (WGS) entry which is preliminary data.</text>
</comment>
<evidence type="ECO:0000256" key="2">
    <source>
        <dbReference type="ARBA" id="ARBA00007878"/>
    </source>
</evidence>
<keyword evidence="4" id="KW-0396">Initiation factor</keyword>
<organism evidence="12 13">
    <name type="scientific">Heterodera trifolii</name>
    <dbReference type="NCBI Taxonomy" id="157864"/>
    <lineage>
        <taxon>Eukaryota</taxon>
        <taxon>Metazoa</taxon>
        <taxon>Ecdysozoa</taxon>
        <taxon>Nematoda</taxon>
        <taxon>Chromadorea</taxon>
        <taxon>Rhabditida</taxon>
        <taxon>Tylenchina</taxon>
        <taxon>Tylenchomorpha</taxon>
        <taxon>Tylenchoidea</taxon>
        <taxon>Heteroderidae</taxon>
        <taxon>Heteroderinae</taxon>
        <taxon>Heterodera</taxon>
    </lineage>
</organism>
<keyword evidence="3" id="KW-0963">Cytoplasm</keyword>
<protein>
    <recommendedName>
        <fullName evidence="6">Translation initiation factor eIF2B subunit gamma</fullName>
    </recommendedName>
    <alternativeName>
        <fullName evidence="7">eIF2B GDP-GTP exchange factor subunit gamma</fullName>
    </alternativeName>
</protein>
<dbReference type="InterPro" id="IPR005835">
    <property type="entry name" value="NTP_transferase_dom"/>
</dbReference>
<proteinExistence type="inferred from homology"/>
<evidence type="ECO:0000256" key="8">
    <source>
        <dbReference type="ARBA" id="ARBA00045373"/>
    </source>
</evidence>
<dbReference type="Pfam" id="PF00483">
    <property type="entry name" value="NTP_transferase"/>
    <property type="match status" value="1"/>
</dbReference>
<evidence type="ECO:0000256" key="4">
    <source>
        <dbReference type="ARBA" id="ARBA00022540"/>
    </source>
</evidence>
<evidence type="ECO:0000256" key="5">
    <source>
        <dbReference type="ARBA" id="ARBA00022917"/>
    </source>
</evidence>
<dbReference type="EMBL" id="JBICBT010000625">
    <property type="protein sequence ID" value="KAL3107196.1"/>
    <property type="molecule type" value="Genomic_DNA"/>
</dbReference>
<keyword evidence="5" id="KW-0648">Protein biosynthesis</keyword>
<feature type="domain" description="Mannose-1-phosphate guanyltransferase C-terminal" evidence="11">
    <location>
        <begin position="300"/>
        <end position="374"/>
    </location>
</feature>
<comment type="subcellular location">
    <subcellularLocation>
        <location evidence="1">Cytoplasm</location>
        <location evidence="1">Cytosol</location>
    </subcellularLocation>
</comment>
<dbReference type="SUPFAM" id="SSF53448">
    <property type="entry name" value="Nucleotide-diphospho-sugar transferases"/>
    <property type="match status" value="1"/>
</dbReference>
<evidence type="ECO:0000313" key="12">
    <source>
        <dbReference type="EMBL" id="KAL3107196.1"/>
    </source>
</evidence>
<name>A0ABD2KWB2_9BILA</name>
<comment type="similarity">
    <text evidence="2">Belongs to the eIF-2B gamma/epsilon subunits family.</text>
</comment>
<evidence type="ECO:0000256" key="9">
    <source>
        <dbReference type="ARBA" id="ARBA00046432"/>
    </source>
</evidence>
<evidence type="ECO:0000259" key="11">
    <source>
        <dbReference type="Pfam" id="PF25087"/>
    </source>
</evidence>
<dbReference type="Gene3D" id="3.90.550.10">
    <property type="entry name" value="Spore Coat Polysaccharide Biosynthesis Protein SpsA, Chain A"/>
    <property type="match status" value="1"/>
</dbReference>
<dbReference type="AlphaFoldDB" id="A0ABD2KWB2"/>
<evidence type="ECO:0000313" key="13">
    <source>
        <dbReference type="Proteomes" id="UP001620626"/>
    </source>
</evidence>
<keyword evidence="13" id="KW-1185">Reference proteome</keyword>
<dbReference type="PANTHER" id="PTHR45989:SF1">
    <property type="entry name" value="TRANSLATION INITIATION FACTOR EIF-2B SUBUNIT GAMMA"/>
    <property type="match status" value="1"/>
</dbReference>
<comment type="subunit">
    <text evidence="9">Component of the translation initiation factor 2B (eIF2B) complex which is a heterodecamer of two sets of five different subunits: alpha, beta, gamma, delta and epsilon. Subunits alpha, beta and delta comprise a regulatory subcomplex and subunits epsilon and gamma comprise a catalytic subcomplex. Within the complex, the hexameric regulatory complex resides at the center, with the two heterodimeric catalytic subcomplexes bound on opposite sides.</text>
</comment>
<dbReference type="PANTHER" id="PTHR45989">
    <property type="entry name" value="TRANSLATION INITIATION FACTOR EIF-2B SUBUNIT GAMMA"/>
    <property type="match status" value="1"/>
</dbReference>
<dbReference type="InterPro" id="IPR056729">
    <property type="entry name" value="GMPPB_C"/>
</dbReference>
<gene>
    <name evidence="12" type="ORF">niasHT_011915</name>
</gene>
<dbReference type="GO" id="GO:0005829">
    <property type="term" value="C:cytosol"/>
    <property type="evidence" value="ECO:0007669"/>
    <property type="project" value="UniProtKB-SubCell"/>
</dbReference>
<evidence type="ECO:0000256" key="6">
    <source>
        <dbReference type="ARBA" id="ARBA00044196"/>
    </source>
</evidence>
<dbReference type="InterPro" id="IPR029044">
    <property type="entry name" value="Nucleotide-diphossugar_trans"/>
</dbReference>
<dbReference type="Proteomes" id="UP001620626">
    <property type="component" value="Unassembled WGS sequence"/>
</dbReference>
<dbReference type="Gene3D" id="2.160.10.10">
    <property type="entry name" value="Hexapeptide repeat proteins"/>
    <property type="match status" value="1"/>
</dbReference>
<reference evidence="12 13" key="1">
    <citation type="submission" date="2024-10" db="EMBL/GenBank/DDBJ databases">
        <authorList>
            <person name="Kim D."/>
        </authorList>
    </citation>
    <scope>NUCLEOTIDE SEQUENCE [LARGE SCALE GENOMIC DNA]</scope>
    <source>
        <strain evidence="12">BH-2024</strain>
    </source>
</reference>
<dbReference type="InterPro" id="IPR051960">
    <property type="entry name" value="eIF2B_gamma"/>
</dbReference>
<comment type="function">
    <text evidence="8">Acts as a component of the translation initiation factor 2B (eIF2B) complex, which catalyzes the exchange of GDP for GTP on the eukaryotic initiation factor 2 (eIF2) complex gamma subunit. Its guanine nucleotide exchange factor activity is repressed when bound to eIF2 complex phosphorylated on the alpha subunit, thereby limiting the amount of methionyl-initiator methionine tRNA available to the ribosome and consequently global translation is repressed.</text>
</comment>
<accession>A0ABD2KWB2</accession>
<evidence type="ECO:0000256" key="7">
    <source>
        <dbReference type="ARBA" id="ARBA00044229"/>
    </source>
</evidence>
<evidence type="ECO:0000259" key="10">
    <source>
        <dbReference type="Pfam" id="PF00483"/>
    </source>
</evidence>
<evidence type="ECO:0000256" key="1">
    <source>
        <dbReference type="ARBA" id="ARBA00004514"/>
    </source>
</evidence>
<evidence type="ECO:0000256" key="3">
    <source>
        <dbReference type="ARBA" id="ARBA00022490"/>
    </source>
</evidence>
<dbReference type="GO" id="GO:0003743">
    <property type="term" value="F:translation initiation factor activity"/>
    <property type="evidence" value="ECO:0007669"/>
    <property type="project" value="UniProtKB-KW"/>
</dbReference>
<sequence>MVSLSDCQAVVFAGGRGSRMPSLTSQMPKALLPMANMPLYWFSLNLLRLNRVRDCLLIVPLGQQLQIENALKTDGGGRWPTLKGIDIEVVAIDILEEDVDDWGTADVLKRLLGKLKSDHILLISGDLVSDVRLSDMFKQYMENNAVLSCLLTDSALGGPIPGPKERVKKYRDFVILGPNGQLLFLVDEDDFVEEEGVPISLLDRCPKAKATAKFKDVHLYLVQRKALDILLSKKSTAASFSSIKADLVPRIVQRANCFAWVPTESDFTIIAQCNNVGSYFEANKTLLKLLPAPLFSPINTPKIGSKCQLKRTVFGDGCVFGDGSKVDNCVLMDGVIVGKCASVKNSILFSNVRVGERSDCTFCIIGPGQETKEKEKHMNTAIIEERTMELDCDE</sequence>
<dbReference type="Pfam" id="PF25087">
    <property type="entry name" value="GMPPB_C"/>
    <property type="match status" value="1"/>
</dbReference>
<feature type="domain" description="Nucleotidyl transferase" evidence="10">
    <location>
        <begin position="9"/>
        <end position="152"/>
    </location>
</feature>